<protein>
    <submittedName>
        <fullName evidence="1">Uncharacterized protein</fullName>
    </submittedName>
</protein>
<dbReference type="SUPFAM" id="SSF117281">
    <property type="entry name" value="Kelch motif"/>
    <property type="match status" value="1"/>
</dbReference>
<proteinExistence type="predicted"/>
<dbReference type="Proteomes" id="UP000001307">
    <property type="component" value="Unassembled WGS sequence"/>
</dbReference>
<sequence length="158" mass="17442">MKESYVIDPVGGSTYALPDNQAVPGHGRVYHTIEKLGDVAYLIGGQEPNDDGSGMSPSDLVYSQSSPNSSWELLANSRMSSARARMASTIYDGRIWVCGGRGGAAFESLIICERNGFLRAPLPNMTRLSRYRLTVLRCYAKHSLLWRSSSVSYKRLVF</sequence>
<accession>E4X7H3</accession>
<dbReference type="Gene3D" id="2.120.10.80">
    <property type="entry name" value="Kelch-type beta propeller"/>
    <property type="match status" value="1"/>
</dbReference>
<name>E4X7H3_OIKDI</name>
<dbReference type="EMBL" id="FN653028">
    <property type="protein sequence ID" value="CBY18645.1"/>
    <property type="molecule type" value="Genomic_DNA"/>
</dbReference>
<evidence type="ECO:0000313" key="1">
    <source>
        <dbReference type="EMBL" id="CBY18645.1"/>
    </source>
</evidence>
<evidence type="ECO:0000313" key="2">
    <source>
        <dbReference type="Proteomes" id="UP000001307"/>
    </source>
</evidence>
<organism evidence="1">
    <name type="scientific">Oikopleura dioica</name>
    <name type="common">Tunicate</name>
    <dbReference type="NCBI Taxonomy" id="34765"/>
    <lineage>
        <taxon>Eukaryota</taxon>
        <taxon>Metazoa</taxon>
        <taxon>Chordata</taxon>
        <taxon>Tunicata</taxon>
        <taxon>Appendicularia</taxon>
        <taxon>Copelata</taxon>
        <taxon>Oikopleuridae</taxon>
        <taxon>Oikopleura</taxon>
    </lineage>
</organism>
<dbReference type="InterPro" id="IPR015915">
    <property type="entry name" value="Kelch-typ_b-propeller"/>
</dbReference>
<dbReference type="AlphaFoldDB" id="E4X7H3"/>
<keyword evidence="2" id="KW-1185">Reference proteome</keyword>
<dbReference type="InParanoid" id="E4X7H3"/>
<reference evidence="1" key="1">
    <citation type="journal article" date="2010" name="Science">
        <title>Plasticity of animal genome architecture unmasked by rapid evolution of a pelagic tunicate.</title>
        <authorList>
            <person name="Denoeud F."/>
            <person name="Henriet S."/>
            <person name="Mungpakdee S."/>
            <person name="Aury J.M."/>
            <person name="Da Silva C."/>
            <person name="Brinkmann H."/>
            <person name="Mikhaleva J."/>
            <person name="Olsen L.C."/>
            <person name="Jubin C."/>
            <person name="Canestro C."/>
            <person name="Bouquet J.M."/>
            <person name="Danks G."/>
            <person name="Poulain J."/>
            <person name="Campsteijn C."/>
            <person name="Adamski M."/>
            <person name="Cross I."/>
            <person name="Yadetie F."/>
            <person name="Muffato M."/>
            <person name="Louis A."/>
            <person name="Butcher S."/>
            <person name="Tsagkogeorga G."/>
            <person name="Konrad A."/>
            <person name="Singh S."/>
            <person name="Jensen M.F."/>
            <person name="Cong E.H."/>
            <person name="Eikeseth-Otteraa H."/>
            <person name="Noel B."/>
            <person name="Anthouard V."/>
            <person name="Porcel B.M."/>
            <person name="Kachouri-Lafond R."/>
            <person name="Nishino A."/>
            <person name="Ugolini M."/>
            <person name="Chourrout P."/>
            <person name="Nishida H."/>
            <person name="Aasland R."/>
            <person name="Huzurbazar S."/>
            <person name="Westhof E."/>
            <person name="Delsuc F."/>
            <person name="Lehrach H."/>
            <person name="Reinhardt R."/>
            <person name="Weissenbach J."/>
            <person name="Roy S.W."/>
            <person name="Artiguenave F."/>
            <person name="Postlethwait J.H."/>
            <person name="Manak J.R."/>
            <person name="Thompson E.M."/>
            <person name="Jaillon O."/>
            <person name="Du Pasquier L."/>
            <person name="Boudinot P."/>
            <person name="Liberles D.A."/>
            <person name="Volff J.N."/>
            <person name="Philippe H."/>
            <person name="Lenhard B."/>
            <person name="Roest Crollius H."/>
            <person name="Wincker P."/>
            <person name="Chourrout D."/>
        </authorList>
    </citation>
    <scope>NUCLEOTIDE SEQUENCE [LARGE SCALE GENOMIC DNA]</scope>
</reference>
<gene>
    <name evidence="1" type="ORF">GSOID_T00003508001</name>
</gene>